<evidence type="ECO:0008006" key="4">
    <source>
        <dbReference type="Google" id="ProtNLM"/>
    </source>
</evidence>
<evidence type="ECO:0000313" key="2">
    <source>
        <dbReference type="EMBL" id="KAF2849139.1"/>
    </source>
</evidence>
<gene>
    <name evidence="2" type="ORF">T440DRAFT_427315</name>
</gene>
<dbReference type="EMBL" id="MU006313">
    <property type="protein sequence ID" value="KAF2849139.1"/>
    <property type="molecule type" value="Genomic_DNA"/>
</dbReference>
<dbReference type="OrthoDB" id="1577640at2759"/>
<evidence type="ECO:0000313" key="3">
    <source>
        <dbReference type="Proteomes" id="UP000799423"/>
    </source>
</evidence>
<keyword evidence="3" id="KW-1185">Reference proteome</keyword>
<dbReference type="Proteomes" id="UP000799423">
    <property type="component" value="Unassembled WGS sequence"/>
</dbReference>
<feature type="compositionally biased region" description="Acidic residues" evidence="1">
    <location>
        <begin position="1022"/>
        <end position="1053"/>
    </location>
</feature>
<sequence>MAEIAGTIVGIVSLSIQTCQGLIWYIDGVKSAKSKAEQIFSETERLANLLELLDSTIGKLDATECVATDRTGITACADALRSIRKTAGQNGTSGSQSRVNFKTLGKRLAAPFKEADMKYKKEVINSIHMSLQTALHALQIDQRQRDTENINRLITQLARHNMSSMQDISDRHQELALITTSYHHEQQTLLQSNFVANEQNFESLRYGIMAVQSTLEPITSNMANLATLSQNASALTRLLDSISLSSAVTSRNASPRLTTLRRTYRRAHGRCTCHRDPVSRTFLRWPISIAYSSAFRHNNNCPRATSQEVITDLRLELSICSFMLGQKFKIALEYSSNGSSMSIAPSLECIRFVTDDSPAFKLLRPLGWSSYVDMETYLVWLDDCASGLYQLFETRQITPYDRLLDGSTLLHHLCSAFGSLSRNYLKESPEHAHKYLSGWHKILMTIISYMPSQKNERNNWGQTCLDLMFIDISKQGQSTVSLLLEMDMQVTRHAFETFQFSPVADILFKDIPDPIQLTDDVSEGMLLILQHSKDGLQNFIEDSKVKKSTIWEDSFAMYQLATRVMWVEGCSIMHDAGMLLRDKNRGFGGMLRAAVWCGDAELLKFWLDVRRTADKTSLMLIGDLGEAYGQAAGSNDSALQLILPYLIQERLAIAELMQQHHVSIPCPWKPGTLLDTHAACALFALEEKGIGVPAFLHRVTRNVYFDMIDEGRFELYSTHAFQRLFDSGFRDVSTEEVSCDRVGPGLTPLLYLVAHRTRVSWRPICRDKSYYRFVEWFLERGASLEDRWDGSNTRVAHLLGMGLAGIQIIVPNLLKDNHFHTEILHASFSDDCTCLCSNRGCLPVTAFWKQRFHYTAGDRYETAEMIPDFPNMRSAEGTAIFTSVIDFLSDRIEPEICRWFVTEIIRLTLFSLLGLRHTCCNFANITSQIVEDTSISEVDFPIHQSAAYIRRVKKEDAYLSSLLEKLLPEFDAAFDVFEGTLPEFVDTQLLPRMEDVLQQLKEEDKAEFGEQRRKMGVRMYYDDEEEDGESSVDTDDDDSAQRTDEEDIDFEEE</sequence>
<dbReference type="AlphaFoldDB" id="A0A6A7B453"/>
<accession>A0A6A7B453</accession>
<feature type="region of interest" description="Disordered" evidence="1">
    <location>
        <begin position="1015"/>
        <end position="1053"/>
    </location>
</feature>
<evidence type="ECO:0000256" key="1">
    <source>
        <dbReference type="SAM" id="MobiDB-lite"/>
    </source>
</evidence>
<proteinExistence type="predicted"/>
<name>A0A6A7B453_9PLEO</name>
<organism evidence="2 3">
    <name type="scientific">Plenodomus tracheiphilus IPT5</name>
    <dbReference type="NCBI Taxonomy" id="1408161"/>
    <lineage>
        <taxon>Eukaryota</taxon>
        <taxon>Fungi</taxon>
        <taxon>Dikarya</taxon>
        <taxon>Ascomycota</taxon>
        <taxon>Pezizomycotina</taxon>
        <taxon>Dothideomycetes</taxon>
        <taxon>Pleosporomycetidae</taxon>
        <taxon>Pleosporales</taxon>
        <taxon>Pleosporineae</taxon>
        <taxon>Leptosphaeriaceae</taxon>
        <taxon>Plenodomus</taxon>
    </lineage>
</organism>
<reference evidence="2" key="1">
    <citation type="submission" date="2020-01" db="EMBL/GenBank/DDBJ databases">
        <authorList>
            <consortium name="DOE Joint Genome Institute"/>
            <person name="Haridas S."/>
            <person name="Albert R."/>
            <person name="Binder M."/>
            <person name="Bloem J."/>
            <person name="Labutti K."/>
            <person name="Salamov A."/>
            <person name="Andreopoulos B."/>
            <person name="Baker S.E."/>
            <person name="Barry K."/>
            <person name="Bills G."/>
            <person name="Bluhm B.H."/>
            <person name="Cannon C."/>
            <person name="Castanera R."/>
            <person name="Culley D.E."/>
            <person name="Daum C."/>
            <person name="Ezra D."/>
            <person name="Gonzalez J.B."/>
            <person name="Henrissat B."/>
            <person name="Kuo A."/>
            <person name="Liang C."/>
            <person name="Lipzen A."/>
            <person name="Lutzoni F."/>
            <person name="Magnuson J."/>
            <person name="Mondo S."/>
            <person name="Nolan M."/>
            <person name="Ohm R."/>
            <person name="Pangilinan J."/>
            <person name="Park H.-J."/>
            <person name="Ramirez L."/>
            <person name="Alfaro M."/>
            <person name="Sun H."/>
            <person name="Tritt A."/>
            <person name="Yoshinaga Y."/>
            <person name="Zwiers L.-H."/>
            <person name="Turgeon B.G."/>
            <person name="Goodwin S.B."/>
            <person name="Spatafora J.W."/>
            <person name="Crous P.W."/>
            <person name="Grigoriev I.V."/>
        </authorList>
    </citation>
    <scope>NUCLEOTIDE SEQUENCE</scope>
    <source>
        <strain evidence="2">IPT5</strain>
    </source>
</reference>
<protein>
    <recommendedName>
        <fullName evidence="4">Fungal N-terminal domain-containing protein</fullName>
    </recommendedName>
</protein>